<accession>A0ABZ0PFF6</accession>
<name>A0ABZ0PFF6_9PROT</name>
<sequence>MSATEAAKFLGEAWETGHSLAPFPEDLAPADIAAGEAIAAELVEALGLPVCGVRLAPGPDGLSMLSAPLLAPRMLRVGTPVALSALRSPRISAGFLGVLAEPFEAGEPVFSAYHPVLDIAATRYTSGAADAAHQVADLGGLGLVLVGKRWIGTLPEDGEARIGLTGARPRPLRAPLANLMRQAGEEALRWGALPAGAVLVVAGLATGSPPVAGQKWAAAVSPVGRISAVLG</sequence>
<evidence type="ECO:0000313" key="1">
    <source>
        <dbReference type="EMBL" id="WPB84463.1"/>
    </source>
</evidence>
<protein>
    <recommendedName>
        <fullName evidence="3">4-oxalocrotonate decarboxylase</fullName>
    </recommendedName>
</protein>
<evidence type="ECO:0000313" key="2">
    <source>
        <dbReference type="Proteomes" id="UP001305521"/>
    </source>
</evidence>
<proteinExistence type="predicted"/>
<dbReference type="InterPro" id="IPR036663">
    <property type="entry name" value="Fumarylacetoacetase_C_sf"/>
</dbReference>
<reference evidence="1 2" key="1">
    <citation type="submission" date="2023-11" db="EMBL/GenBank/DDBJ databases">
        <title>Arctic aerobic anoxygenic photoheterotroph Sediminicoccus rosea KRV36 adapts its photosynthesis to long days of polar summer.</title>
        <authorList>
            <person name="Tomasch J."/>
            <person name="Kopejtka K."/>
            <person name="Bily T."/>
            <person name="Gardiner A.T."/>
            <person name="Gardian Z."/>
            <person name="Shivaramu S."/>
            <person name="Koblizek M."/>
            <person name="Engelhardt F."/>
            <person name="Kaftan D."/>
        </authorList>
    </citation>
    <scope>NUCLEOTIDE SEQUENCE [LARGE SCALE GENOMIC DNA]</scope>
    <source>
        <strain evidence="1 2">R-30</strain>
    </source>
</reference>
<evidence type="ECO:0008006" key="3">
    <source>
        <dbReference type="Google" id="ProtNLM"/>
    </source>
</evidence>
<dbReference type="Gene3D" id="3.90.850.10">
    <property type="entry name" value="Fumarylacetoacetase-like, C-terminal domain"/>
    <property type="match status" value="1"/>
</dbReference>
<dbReference type="EMBL" id="CP137852">
    <property type="protein sequence ID" value="WPB84463.1"/>
    <property type="molecule type" value="Genomic_DNA"/>
</dbReference>
<dbReference type="Proteomes" id="UP001305521">
    <property type="component" value="Chromosome"/>
</dbReference>
<gene>
    <name evidence="1" type="ORF">R9Z33_20500</name>
</gene>
<organism evidence="1 2">
    <name type="scientific">Sediminicoccus rosea</name>
    <dbReference type="NCBI Taxonomy" id="1225128"/>
    <lineage>
        <taxon>Bacteria</taxon>
        <taxon>Pseudomonadati</taxon>
        <taxon>Pseudomonadota</taxon>
        <taxon>Alphaproteobacteria</taxon>
        <taxon>Acetobacterales</taxon>
        <taxon>Roseomonadaceae</taxon>
        <taxon>Sediminicoccus</taxon>
    </lineage>
</organism>
<keyword evidence="2" id="KW-1185">Reference proteome</keyword>
<dbReference type="RefSeq" id="WP_318648424.1">
    <property type="nucleotide sequence ID" value="NZ_CP137852.1"/>
</dbReference>